<gene>
    <name evidence="1" type="ORF">BN851_0016620</name>
</gene>
<comment type="caution">
    <text evidence="1">The sequence shown here is derived from an EMBL/GenBank/DDBJ whole genome shotgun (WGS) entry which is preliminary data.</text>
</comment>
<organism evidence="1">
    <name type="scientific">Fusarium acuminatum CS5907</name>
    <dbReference type="NCBI Taxonomy" id="1318461"/>
    <lineage>
        <taxon>Eukaryota</taxon>
        <taxon>Fungi</taxon>
        <taxon>Dikarya</taxon>
        <taxon>Ascomycota</taxon>
        <taxon>Pezizomycotina</taxon>
        <taxon>Sordariomycetes</taxon>
        <taxon>Hypocreomycetidae</taxon>
        <taxon>Hypocreales</taxon>
        <taxon>Nectriaceae</taxon>
        <taxon>Fusarium</taxon>
        <taxon>Fusarium tricinctum species complex</taxon>
    </lineage>
</organism>
<dbReference type="AlphaFoldDB" id="A0A096PDU5"/>
<protein>
    <submittedName>
        <fullName evidence="1">WGS project CBMG000000000 data, contig CS5907-c000341</fullName>
    </submittedName>
</protein>
<accession>A0A096PDU5</accession>
<sequence length="110" mass="12292">MAGKNQLERCLETFGVSRRCVACHAGGHACVPVRRGVAPLARRVLDLCVQLETASLDDVGPLQSELGRACRALKTTWALLEEEARSGEWRCYSAEDAARLLPWMERLPRW</sequence>
<evidence type="ECO:0000313" key="1">
    <source>
        <dbReference type="EMBL" id="CEG03240.1"/>
    </source>
</evidence>
<proteinExistence type="predicted"/>
<name>A0A096PDU5_9HYPO</name>
<reference evidence="1" key="1">
    <citation type="submission" date="2013-05" db="EMBL/GenBank/DDBJ databases">
        <title>Draft genome sequences of six wheat associated Fusarium spp. isolates.</title>
        <authorList>
            <person name="Moolhuijzen P.M."/>
            <person name="Manners J.M."/>
            <person name="Wilcox S."/>
            <person name="Bellgard M.I."/>
            <person name="Gardiner D.M."/>
        </authorList>
    </citation>
    <scope>NUCLEOTIDE SEQUENCE</scope>
    <source>
        <strain evidence="1">CS5907</strain>
        <strain evidence="1">CS5907</strain>
    </source>
</reference>
<dbReference type="EMBL" id="CBMG010000341">
    <property type="protein sequence ID" value="CEG03240.1"/>
    <property type="molecule type" value="Genomic_DNA"/>
</dbReference>